<dbReference type="InterPro" id="IPR007110">
    <property type="entry name" value="Ig-like_dom"/>
</dbReference>
<evidence type="ECO:0000256" key="4">
    <source>
        <dbReference type="ARBA" id="ARBA00022737"/>
    </source>
</evidence>
<dbReference type="GO" id="GO:0040017">
    <property type="term" value="P:positive regulation of locomotion"/>
    <property type="evidence" value="ECO:0007669"/>
    <property type="project" value="UniProtKB-ARBA"/>
</dbReference>
<dbReference type="SMART" id="SM00409">
    <property type="entry name" value="IG"/>
    <property type="match status" value="11"/>
</dbReference>
<feature type="domain" description="Ig-like" evidence="10">
    <location>
        <begin position="323"/>
        <end position="411"/>
    </location>
</feature>
<feature type="compositionally biased region" description="Polar residues" evidence="9">
    <location>
        <begin position="1158"/>
        <end position="1170"/>
    </location>
</feature>
<evidence type="ECO:0000256" key="8">
    <source>
        <dbReference type="ARBA" id="ARBA00023319"/>
    </source>
</evidence>
<dbReference type="FunFam" id="2.60.40.10:FF:000032">
    <property type="entry name" value="palladin isoform X1"/>
    <property type="match status" value="1"/>
</dbReference>
<feature type="compositionally biased region" description="Polar residues" evidence="9">
    <location>
        <begin position="1200"/>
        <end position="1213"/>
    </location>
</feature>
<dbReference type="SUPFAM" id="SSF48726">
    <property type="entry name" value="Immunoglobulin"/>
    <property type="match status" value="11"/>
</dbReference>
<gene>
    <name evidence="11" type="primary">sls_3</name>
    <name evidence="11" type="ORF">FJT64_012824</name>
</gene>
<keyword evidence="4" id="KW-0677">Repeat</keyword>
<dbReference type="EMBL" id="VIIS01002078">
    <property type="protein sequence ID" value="KAF0288796.1"/>
    <property type="molecule type" value="Genomic_DNA"/>
</dbReference>
<feature type="region of interest" description="Disordered" evidence="9">
    <location>
        <begin position="517"/>
        <end position="536"/>
    </location>
</feature>
<feature type="domain" description="Ig-like" evidence="10">
    <location>
        <begin position="634"/>
        <end position="721"/>
    </location>
</feature>
<dbReference type="FunFam" id="2.60.40.10:FF:000962">
    <property type="entry name" value="titin isoform X1"/>
    <property type="match status" value="1"/>
</dbReference>
<evidence type="ECO:0000256" key="2">
    <source>
        <dbReference type="ARBA" id="ARBA00006692"/>
    </source>
</evidence>
<feature type="compositionally biased region" description="Basic and acidic residues" evidence="9">
    <location>
        <begin position="291"/>
        <end position="310"/>
    </location>
</feature>
<feature type="compositionally biased region" description="Basic and acidic residues" evidence="9">
    <location>
        <begin position="1237"/>
        <end position="1267"/>
    </location>
</feature>
<organism evidence="11 12">
    <name type="scientific">Amphibalanus amphitrite</name>
    <name type="common">Striped barnacle</name>
    <name type="synonym">Balanus amphitrite</name>
    <dbReference type="NCBI Taxonomy" id="1232801"/>
    <lineage>
        <taxon>Eukaryota</taxon>
        <taxon>Metazoa</taxon>
        <taxon>Ecdysozoa</taxon>
        <taxon>Arthropoda</taxon>
        <taxon>Crustacea</taxon>
        <taxon>Multicrustacea</taxon>
        <taxon>Cirripedia</taxon>
        <taxon>Thoracica</taxon>
        <taxon>Thoracicalcarea</taxon>
        <taxon>Balanomorpha</taxon>
        <taxon>Balanoidea</taxon>
        <taxon>Balanidae</taxon>
        <taxon>Amphibalaninae</taxon>
        <taxon>Amphibalanus</taxon>
    </lineage>
</organism>
<evidence type="ECO:0000256" key="7">
    <source>
        <dbReference type="ARBA" id="ARBA00023157"/>
    </source>
</evidence>
<feature type="domain" description="Ig-like" evidence="10">
    <location>
        <begin position="536"/>
        <end position="626"/>
    </location>
</feature>
<feature type="compositionally biased region" description="Polar residues" evidence="9">
    <location>
        <begin position="1179"/>
        <end position="1193"/>
    </location>
</feature>
<evidence type="ECO:0000313" key="12">
    <source>
        <dbReference type="Proteomes" id="UP000440578"/>
    </source>
</evidence>
<feature type="domain" description="Ig-like" evidence="10">
    <location>
        <begin position="1417"/>
        <end position="1507"/>
    </location>
</feature>
<dbReference type="GO" id="GO:0005524">
    <property type="term" value="F:ATP binding"/>
    <property type="evidence" value="ECO:0007669"/>
    <property type="project" value="UniProtKB-KW"/>
</dbReference>
<dbReference type="OrthoDB" id="6351407at2759"/>
<protein>
    <submittedName>
        <fullName evidence="11">Titin</fullName>
    </submittedName>
</protein>
<dbReference type="FunFam" id="2.60.40.10:FF:000425">
    <property type="entry name" value="Myosin light chain kinase"/>
    <property type="match status" value="2"/>
</dbReference>
<dbReference type="PANTHER" id="PTHR47633:SF4">
    <property type="entry name" value="MYOPALLADIN ISOFORM X1"/>
    <property type="match status" value="1"/>
</dbReference>
<evidence type="ECO:0000256" key="6">
    <source>
        <dbReference type="ARBA" id="ARBA00022840"/>
    </source>
</evidence>
<dbReference type="InterPro" id="IPR003599">
    <property type="entry name" value="Ig_sub"/>
</dbReference>
<reference evidence="11 12" key="1">
    <citation type="submission" date="2019-07" db="EMBL/GenBank/DDBJ databases">
        <title>Draft genome assembly of a fouling barnacle, Amphibalanus amphitrite (Darwin, 1854): The first reference genome for Thecostraca.</title>
        <authorList>
            <person name="Kim W."/>
        </authorList>
    </citation>
    <scope>NUCLEOTIDE SEQUENCE [LARGE SCALE GENOMIC DNA]</scope>
    <source>
        <strain evidence="11">SNU_AA5</strain>
        <tissue evidence="11">Soma without cirri and trophi</tissue>
    </source>
</reference>
<feature type="domain" description="Ig-like" evidence="10">
    <location>
        <begin position="144"/>
        <end position="231"/>
    </location>
</feature>
<comment type="similarity">
    <text evidence="2">Belongs to the protein kinase superfamily. CAMK Ser/Thr protein kinase family.</text>
</comment>
<dbReference type="FunFam" id="2.60.40.10:FF:000147">
    <property type="entry name" value="Myosin light chain kinase"/>
    <property type="match status" value="2"/>
</dbReference>
<comment type="caution">
    <text evidence="11">The sequence shown here is derived from an EMBL/GenBank/DDBJ whole genome shotgun (WGS) entry which is preliminary data.</text>
</comment>
<feature type="compositionally biased region" description="Basic residues" evidence="9">
    <location>
        <begin position="1227"/>
        <end position="1236"/>
    </location>
</feature>
<accession>A0A6A4V2C4</accession>
<evidence type="ECO:0000256" key="1">
    <source>
        <dbReference type="ARBA" id="ARBA00004496"/>
    </source>
</evidence>
<feature type="domain" description="Ig-like" evidence="10">
    <location>
        <begin position="976"/>
        <end position="1065"/>
    </location>
</feature>
<keyword evidence="5" id="KW-0547">Nucleotide-binding</keyword>
<comment type="subcellular location">
    <subcellularLocation>
        <location evidence="1">Cytoplasm</location>
    </subcellularLocation>
</comment>
<dbReference type="Gene3D" id="2.60.40.10">
    <property type="entry name" value="Immunoglobulins"/>
    <property type="match status" value="11"/>
</dbReference>
<keyword evidence="8" id="KW-0393">Immunoglobulin domain</keyword>
<feature type="compositionally biased region" description="Basic and acidic residues" evidence="9">
    <location>
        <begin position="1215"/>
        <end position="1226"/>
    </location>
</feature>
<dbReference type="GO" id="GO:0060298">
    <property type="term" value="P:positive regulation of sarcomere organization"/>
    <property type="evidence" value="ECO:0007669"/>
    <property type="project" value="UniProtKB-ARBA"/>
</dbReference>
<feature type="region of interest" description="Disordered" evidence="9">
    <location>
        <begin position="291"/>
        <end position="332"/>
    </location>
</feature>
<keyword evidence="3" id="KW-0963">Cytoplasm</keyword>
<dbReference type="PROSITE" id="PS50835">
    <property type="entry name" value="IG_LIKE"/>
    <property type="match status" value="10"/>
</dbReference>
<feature type="region of interest" description="Disordered" evidence="9">
    <location>
        <begin position="730"/>
        <end position="816"/>
    </location>
</feature>
<dbReference type="GO" id="GO:0045989">
    <property type="term" value="P:positive regulation of striated muscle contraction"/>
    <property type="evidence" value="ECO:0007669"/>
    <property type="project" value="UniProtKB-ARBA"/>
</dbReference>
<dbReference type="Pfam" id="PF07679">
    <property type="entry name" value="I-set"/>
    <property type="match status" value="10"/>
</dbReference>
<dbReference type="PANTHER" id="PTHR47633">
    <property type="entry name" value="IMMUNOGLOBULIN"/>
    <property type="match status" value="1"/>
</dbReference>
<dbReference type="CDD" id="cd00096">
    <property type="entry name" value="Ig"/>
    <property type="match status" value="1"/>
</dbReference>
<keyword evidence="7" id="KW-1015">Disulfide bond</keyword>
<dbReference type="InterPro" id="IPR036179">
    <property type="entry name" value="Ig-like_dom_sf"/>
</dbReference>
<dbReference type="InterPro" id="IPR013783">
    <property type="entry name" value="Ig-like_fold"/>
</dbReference>
<feature type="domain" description="Ig-like" evidence="10">
    <location>
        <begin position="7"/>
        <end position="97"/>
    </location>
</feature>
<keyword evidence="6" id="KW-0067">ATP-binding</keyword>
<dbReference type="InterPro" id="IPR013098">
    <property type="entry name" value="Ig_I-set"/>
</dbReference>
<dbReference type="InterPro" id="IPR003598">
    <property type="entry name" value="Ig_sub2"/>
</dbReference>
<evidence type="ECO:0000313" key="11">
    <source>
        <dbReference type="EMBL" id="KAF0288796.1"/>
    </source>
</evidence>
<feature type="domain" description="Ig-like" evidence="10">
    <location>
        <begin position="1079"/>
        <end position="1167"/>
    </location>
</feature>
<evidence type="ECO:0000259" key="10">
    <source>
        <dbReference type="PROSITE" id="PS50835"/>
    </source>
</evidence>
<feature type="domain" description="Ig-like" evidence="10">
    <location>
        <begin position="425"/>
        <end position="514"/>
    </location>
</feature>
<dbReference type="SMART" id="SM00408">
    <property type="entry name" value="IGc2"/>
    <property type="match status" value="9"/>
</dbReference>
<sequence>MRCFVHRFVTQIQSQPNLVEMEQTKFECQLAPVGDPNMKVEWFFNGRPLPYKNRFTPIYDFGYVAMNFGWVYPEDSGEYLCRATNLYGMDETKAIIKTKGKPGIVYESQLPKGMESVKKIQEMESHWNRAPDAPLEEERAREAPVFVTKPEPVTVNEGDWARFCCRVTGHPRPRVMWLINGHTIVNGTRYKLTYDGMWRLDIPKTRQYDHGKIEVVARNSAGEAYCSCEININARQDDYRAVLKNSPKREWAGRHAARAIRRRPGERQEVETERVFEEKVRPGISVLYQGEHSKVVEEPEAPRRSKRGSDASDVSKQAPGRAPIFTRKMQPSRAFETNGARFDVDFVGVPPPEITWFREDFPITPSHDFKVTTTGRHSTLEIREVYSEDSGQFSCVASNEHGQVRCSANLVVEERPLPHGVQVPPNFTQTPRDVQLWPGTKVVTFEAKLAGTKPVDVYWLKSGDHVEPDGRHKVASDRDTYSLTVLEPTADDCGPIECVAINASGEARCQAELRVAEGPEDTTQPKPKAQGKEVPPKITVPMKGVTVQEGHPATLRCRFSGQPAPTPQWLKDGQPVKPSKYFKIEQDGDTFVLKISECFKEDEGIYTCVATNSAGKSTMKAPLKVTAPKQEIVPTVSPMKDVVCMEGEPARFVAKITGKPAPTATWLREGQIIPQSGEFKMTLTGGTAVLEICETYSDDTGTITCRATNGAGTSEASARLTVQKHKPVLPETKEGKAAQPTQPVQPGQPDKPVWPPSRIEVPVLVTPKTPSPTPEDDESQREKKVNTAKRWWGAAPLKKAPPKKRSTPKKSEKPETVPWANAKKTLKRAERIVHKPTKFQLERPELHHVEDDDDWSDTMSVSSHISISEDDRGRRYSFLMPEEGLPGSRRGSTDRARSASPMGRRPSEIIRPSDDFVPSFNPDTGVARLTVPTVMPEDVGNYTVLAENPFGRDQNTANLIIVEGTDWESLPEGSQPPALVVPLRAVVARPGADVTYHTAFEGLPPPVITWFHNGKPVDETEGYTVITDERESRLVLSRASTPDEGVIEVVATNAAGEARSRATLVVSPELPDEAELQAPSFVRPVRPQHVPLGETVVIEAEVTAKPEVTFTWMRDNKRLKNTKNIHITSDGNKTVLVISEMRPKDVGEYTCVAENEAGMTSSAASIQPRSSPEKAPREPSTTQPVPEQPSETSVGADRSSPVSVTKSESQEQVVTDEKTAPEETPKKTPKKAHKKKPEISEEKPEERPEEAPEEVPDKPAAPKKEPVPEEQVPTEELPEEEEAPSDLPKVTSLTPIIKLMDGEELKVSCKIVSPTPTRVAWLHEGQPMDEHRDVEVTMSPDGVCTLYISEVYPEDAGTFTCRVTNAVGPGEATSHVSVEPYEYVQDSEIASMTVGTLLSVDDHSEEDLLDAPDELGPRFVRRLPRTTSVPEGSPITFECRLAPEAPCEVTWYLNERVIQPGRDFEVETLEDGTQRLTVLQAFPDDAGVLTCEAESERGVATTSTQLLVESAPSEYRTGGRYRCQYP</sequence>
<name>A0A6A4V2C4_AMPAM</name>
<dbReference type="FunFam" id="2.60.40.10:FF:000697">
    <property type="entry name" value="titin isoform X1"/>
    <property type="match status" value="1"/>
</dbReference>
<dbReference type="Proteomes" id="UP000440578">
    <property type="component" value="Unassembled WGS sequence"/>
</dbReference>
<feature type="region of interest" description="Disordered" evidence="9">
    <location>
        <begin position="880"/>
        <end position="917"/>
    </location>
</feature>
<feature type="region of interest" description="Disordered" evidence="9">
    <location>
        <begin position="1158"/>
        <end position="1289"/>
    </location>
</feature>
<feature type="compositionally biased region" description="Acidic residues" evidence="9">
    <location>
        <begin position="1272"/>
        <end position="1284"/>
    </location>
</feature>
<dbReference type="GO" id="GO:0005737">
    <property type="term" value="C:cytoplasm"/>
    <property type="evidence" value="ECO:0007669"/>
    <property type="project" value="UniProtKB-SubCell"/>
</dbReference>
<evidence type="ECO:0000256" key="5">
    <source>
        <dbReference type="ARBA" id="ARBA00022741"/>
    </source>
</evidence>
<proteinExistence type="inferred from homology"/>
<feature type="compositionally biased region" description="Basic and acidic residues" evidence="9">
    <location>
        <begin position="905"/>
        <end position="914"/>
    </location>
</feature>
<dbReference type="FunFam" id="2.60.40.10:FF:000107">
    <property type="entry name" value="Myosin, light chain kinase a"/>
    <property type="match status" value="2"/>
</dbReference>
<feature type="domain" description="Ig-like" evidence="10">
    <location>
        <begin position="1288"/>
        <end position="1377"/>
    </location>
</feature>
<keyword evidence="12" id="KW-1185">Reference proteome</keyword>
<evidence type="ECO:0000256" key="3">
    <source>
        <dbReference type="ARBA" id="ARBA00022490"/>
    </source>
</evidence>
<evidence type="ECO:0000256" key="9">
    <source>
        <dbReference type="SAM" id="MobiDB-lite"/>
    </source>
</evidence>